<keyword evidence="4 10" id="KW-0479">Metal-binding</keyword>
<feature type="zinc finger region" description="UBR-type" evidence="9">
    <location>
        <begin position="114"/>
        <end position="185"/>
    </location>
</feature>
<evidence type="ECO:0000256" key="10">
    <source>
        <dbReference type="RuleBase" id="RU366018"/>
    </source>
</evidence>
<dbReference type="InterPro" id="IPR003769">
    <property type="entry name" value="ClpS_core"/>
</dbReference>
<dbReference type="PANTHER" id="PTHR21497">
    <property type="entry name" value="UBIQUITIN LIGASE E3 ALPHA-RELATED"/>
    <property type="match status" value="1"/>
</dbReference>
<sequence length="1812" mass="206223">MNNENDDTEGHSITDVEFMPVAPTNPYLSVSQPCVNVWKEKLSKGILTNTHFKEHWRIWVPKIYKLQPTDNCLEWQFNEDQASKILYGPLEEFILGGEPSEVLKQLSQNDKPPSVCGRVFKNGEPTYSCRECGVDATCVLCVDCFKQSIHKNHKYKMGISVGGGCCDCGDTEAWRNGPYCDIHHAGIELKDVPPKTLPTEMQERAATTFTAVLRYCYDLLSMEHSPSLPADLCVKNTDEDSVSFQASNDTYCTVLFNDESHTFDQVIVTLTRVIKCSQRDAIEYVTNIDREGRAVVKCSGFQHCQDLKVEIERFTNRHSNRPLKVLVEHSHVIAHQIFAMKLLSWLQHFISHGEGFRRIFTDVALDAKSPDIPIVKGIMVRDWQLWKAARAAWHRLFIAGMLTEYESKKKLSIMFTSNYGTVLKDFIGDDHDHSYSIASLAVQLFTVPTLAYHLIAHHEALFVLLNTFLSESQRKCNANGKLEFERNTPNNSFKRAQYILYDLRYLLSSKPDTWCDELRRGFLLGMSLLLQLFSSMQMMDAVVRQVGQHMEYEQEWESAFNLYIKLSPVISLTIEWCSTDKLVMIKTLRLLLKKIKEMSHVAVITAKRVAHREATCIMYDVASEPVSIHLPLSRLLAGLLLHVEKFGLSLSSSEFEIAPRLGVEEIIEPVLRAQVMISQVHAGMWRRNGYSLIHQLYFYHNVKCRTEMLDRDIVLLQFGAVAIESNEFIIHVLNKYNLVNWAQPEFEEKLPDSNDDDTIRQTIVLIEEFLGLMITIIAERYVPGVGRVTTDDCMKREIIQHLCIKPLSHSEIHKVLPDDIHYETGMERVINDIADFKKPQSSGGKGVYELKPEFYETYDVFFYHYTKEELSKSEEIQRKRRKNAGQLECCPPPQLLHLTEMFTPIVNLLQCDVMLSLMRLILLRALDFKARSFSEPQVHKILHLIGYALQEQETGRYPFFNFTEKAEAQEIFNLLESLKSSVRIDAHKDLLLWVLEKYRKMSGSPDLKKEPETPVSPKLEGEDADVKVEKGSQEWRNKMAAKKRAQIMAQMQAAQKMFMQQNAQIFEEAALLDTSNKSLQGHGSAMDLSENLDDTYVALGPRQSTRSTQERTFTCILCQEDQPITLAHGSAIVRAAFVQQSSVLFQNPQTPTISATASAPSTYQEPTALFLSSRLGPSPHTSTCGHTMHVVCWQKYFDNVMAKENRRPYRLRQPNSFDIEKSEYLCPLCECLSNTILPVLPTLAIIQPTVQSQREISFDRWLEIMQAVAKCRGIRDSAPMECDVHDPECRYCRYLAQGLPITDDGDANSLKTEAPKPAQIRSCPIEVCKSFEEGDELLRLYSQYGPVLSEQLVNMIGLYVQTTFTKGLSLNFNAIDTRVPLLAWKSTAYTVHALEFLLRETKKPLLGSLSSRQHDTLECLARVSSVLGSTWLTPSIHADCISEDALRILSLLLNNAESDYSILNWDSFGLLVTLISTLSSLLSTLKDGRFSCVSGHVGDWHTVRLVFIAHIVKILLTLNLDEDVPMDTENDDEEIIMDVEEKAAESLLPLMERLNLSCGRFTVGQVWKRVKQACAPFLRCCALYFHFVTDVAVPTELTMMHGDTYENMCRYLGMPETCNELLDSQVVRDLAASWIQHPALSEDKINCVKEPLKINRFVDLPEDYSELMNTVSMFTCPNSDKEDSRNPTMCLVCGAMLCSQSYCCQIELNKVNVGACIHHAHTCGAGVGVFLRVRDCEIVYLRSPNRGAYQCPPYYDEYGEPDQGLHRGNPLKLCREKYQILHQTWLSHGVYEEIARHVDAQSQTASGSWQHL</sequence>
<keyword evidence="3 10" id="KW-0808">Transferase</keyword>
<dbReference type="Pfam" id="PF18995">
    <property type="entry name" value="PRT6_C"/>
    <property type="match status" value="1"/>
</dbReference>
<dbReference type="PROSITE" id="PS51157">
    <property type="entry name" value="ZF_UBR"/>
    <property type="match status" value="1"/>
</dbReference>
<dbReference type="InterPro" id="IPR044046">
    <property type="entry name" value="E3_ligase_UBR-like_C"/>
</dbReference>
<dbReference type="InterPro" id="IPR036390">
    <property type="entry name" value="WH_DNA-bd_sf"/>
</dbReference>
<keyword evidence="14" id="KW-1185">Reference proteome</keyword>
<dbReference type="Pfam" id="PF02617">
    <property type="entry name" value="ClpS"/>
    <property type="match status" value="1"/>
</dbReference>
<evidence type="ECO:0000256" key="4">
    <source>
        <dbReference type="ARBA" id="ARBA00022723"/>
    </source>
</evidence>
<feature type="region of interest" description="Disordered" evidence="11">
    <location>
        <begin position="1003"/>
        <end position="1032"/>
    </location>
</feature>
<organism evidence="13 14">
    <name type="scientific">Trichogramma kaykai</name>
    <dbReference type="NCBI Taxonomy" id="54128"/>
    <lineage>
        <taxon>Eukaryota</taxon>
        <taxon>Metazoa</taxon>
        <taxon>Ecdysozoa</taxon>
        <taxon>Arthropoda</taxon>
        <taxon>Hexapoda</taxon>
        <taxon>Insecta</taxon>
        <taxon>Pterygota</taxon>
        <taxon>Neoptera</taxon>
        <taxon>Endopterygota</taxon>
        <taxon>Hymenoptera</taxon>
        <taxon>Apocrita</taxon>
        <taxon>Proctotrupomorpha</taxon>
        <taxon>Chalcidoidea</taxon>
        <taxon>Trichogrammatidae</taxon>
        <taxon>Trichogramma</taxon>
    </lineage>
</organism>
<evidence type="ECO:0000256" key="9">
    <source>
        <dbReference type="PROSITE-ProRule" id="PRU00508"/>
    </source>
</evidence>
<dbReference type="Pfam" id="PF22960">
    <property type="entry name" value="WHD_UBR1"/>
    <property type="match status" value="1"/>
</dbReference>
<dbReference type="FunFam" id="2.10.110.30:FF:000001">
    <property type="entry name" value="E3 ubiquitin-protein ligase UBR2 isoform 1"/>
    <property type="match status" value="1"/>
</dbReference>
<dbReference type="GO" id="GO:0061630">
    <property type="term" value="F:ubiquitin protein ligase activity"/>
    <property type="evidence" value="ECO:0007669"/>
    <property type="project" value="UniProtKB-UniRule"/>
</dbReference>
<evidence type="ECO:0000256" key="7">
    <source>
        <dbReference type="ARBA" id="ARBA00022833"/>
    </source>
</evidence>
<dbReference type="Proteomes" id="UP001627154">
    <property type="component" value="Unassembled WGS sequence"/>
</dbReference>
<dbReference type="InterPro" id="IPR042065">
    <property type="entry name" value="E3_ELL-like"/>
</dbReference>
<comment type="similarity">
    <text evidence="8 10">Belongs to the E3 ubiquitin-protein ligase UBR1-like family.</text>
</comment>
<evidence type="ECO:0000256" key="2">
    <source>
        <dbReference type="ARBA" id="ARBA00004906"/>
    </source>
</evidence>
<dbReference type="SUPFAM" id="SSF54736">
    <property type="entry name" value="ClpS-like"/>
    <property type="match status" value="1"/>
</dbReference>
<dbReference type="InterPro" id="IPR039164">
    <property type="entry name" value="UBR1-like"/>
</dbReference>
<dbReference type="SUPFAM" id="SSF46785">
    <property type="entry name" value="Winged helix' DNA-binding domain"/>
    <property type="match status" value="1"/>
</dbReference>
<evidence type="ECO:0000313" key="13">
    <source>
        <dbReference type="EMBL" id="KAL3384741.1"/>
    </source>
</evidence>
<dbReference type="GO" id="GO:0016567">
    <property type="term" value="P:protein ubiquitination"/>
    <property type="evidence" value="ECO:0007669"/>
    <property type="project" value="UniProtKB-UniRule"/>
</dbReference>
<name>A0ABD2VVG6_9HYME</name>
<dbReference type="GO" id="GO:0008270">
    <property type="term" value="F:zinc ion binding"/>
    <property type="evidence" value="ECO:0007669"/>
    <property type="project" value="UniProtKB-UniRule"/>
</dbReference>
<dbReference type="EC" id="2.3.2.27" evidence="10"/>
<dbReference type="Gene3D" id="1.10.10.2670">
    <property type="entry name" value="E3 ubiquitin-protein ligase"/>
    <property type="match status" value="1"/>
</dbReference>
<comment type="function">
    <text evidence="10">Ubiquitin ligase protein which is a component of the N-end rule pathway. Recognizes and binds to proteins bearing specific N-terminal residues that are destabilizing according to the N-end rule, leading to their ubiquitination and subsequent degradation.</text>
</comment>
<evidence type="ECO:0000256" key="11">
    <source>
        <dbReference type="SAM" id="MobiDB-lite"/>
    </source>
</evidence>
<dbReference type="CDD" id="cd19672">
    <property type="entry name" value="UBR-box_UBR1_like"/>
    <property type="match status" value="1"/>
</dbReference>
<dbReference type="Pfam" id="PF02207">
    <property type="entry name" value="zf-UBR"/>
    <property type="match status" value="1"/>
</dbReference>
<evidence type="ECO:0000313" key="14">
    <source>
        <dbReference type="Proteomes" id="UP001627154"/>
    </source>
</evidence>
<evidence type="ECO:0000256" key="5">
    <source>
        <dbReference type="ARBA" id="ARBA00022771"/>
    </source>
</evidence>
<dbReference type="GO" id="GO:0071596">
    <property type="term" value="P:ubiquitin-dependent protein catabolic process via the N-end rule pathway"/>
    <property type="evidence" value="ECO:0007669"/>
    <property type="project" value="UniProtKB-UniRule"/>
</dbReference>
<dbReference type="InterPro" id="IPR055194">
    <property type="entry name" value="UBR1-like_WH"/>
</dbReference>
<comment type="caution">
    <text evidence="13">The sequence shown here is derived from an EMBL/GenBank/DDBJ whole genome shotgun (WGS) entry which is preliminary data.</text>
</comment>
<keyword evidence="6 10" id="KW-0833">Ubl conjugation pathway</keyword>
<protein>
    <recommendedName>
        <fullName evidence="10">E3 ubiquitin-protein ligase</fullName>
        <ecNumber evidence="10">2.3.2.27</ecNumber>
    </recommendedName>
</protein>
<keyword evidence="7 10" id="KW-0862">Zinc</keyword>
<evidence type="ECO:0000256" key="8">
    <source>
        <dbReference type="ARBA" id="ARBA00046341"/>
    </source>
</evidence>
<dbReference type="PANTHER" id="PTHR21497:SF24">
    <property type="entry name" value="E3 UBIQUITIN-PROTEIN LIGASE UBR1"/>
    <property type="match status" value="1"/>
</dbReference>
<dbReference type="InterPro" id="IPR003126">
    <property type="entry name" value="Znf_UBR"/>
</dbReference>
<dbReference type="Gene3D" id="2.10.110.30">
    <property type="match status" value="1"/>
</dbReference>
<comment type="catalytic activity">
    <reaction evidence="1 10">
        <text>S-ubiquitinyl-[E2 ubiquitin-conjugating enzyme]-L-cysteine + [acceptor protein]-L-lysine = [E2 ubiquitin-conjugating enzyme]-L-cysteine + N(6)-ubiquitinyl-[acceptor protein]-L-lysine.</text>
        <dbReference type="EC" id="2.3.2.27"/>
    </reaction>
</comment>
<proteinExistence type="inferred from homology"/>
<feature type="compositionally biased region" description="Basic and acidic residues" evidence="11">
    <location>
        <begin position="1019"/>
        <end position="1032"/>
    </location>
</feature>
<feature type="domain" description="UBR-type" evidence="12">
    <location>
        <begin position="114"/>
        <end position="185"/>
    </location>
</feature>
<evidence type="ECO:0000256" key="1">
    <source>
        <dbReference type="ARBA" id="ARBA00000900"/>
    </source>
</evidence>
<reference evidence="13 14" key="1">
    <citation type="journal article" date="2024" name="bioRxiv">
        <title>A reference genome for Trichogramma kaykai: A tiny desert-dwelling parasitoid wasp with competing sex-ratio distorters.</title>
        <authorList>
            <person name="Culotta J."/>
            <person name="Lindsey A.R."/>
        </authorList>
    </citation>
    <scope>NUCLEOTIDE SEQUENCE [LARGE SCALE GENOMIC DNA]</scope>
    <source>
        <strain evidence="13 14">KSX58</strain>
    </source>
</reference>
<gene>
    <name evidence="13" type="ORF">TKK_019555</name>
</gene>
<accession>A0ABD2VVG6</accession>
<dbReference type="InterPro" id="IPR014719">
    <property type="entry name" value="Ribosomal_bL12_C/ClpS-like"/>
</dbReference>
<dbReference type="EMBL" id="JBJJXI010000169">
    <property type="protein sequence ID" value="KAL3384741.1"/>
    <property type="molecule type" value="Genomic_DNA"/>
</dbReference>
<evidence type="ECO:0000259" key="12">
    <source>
        <dbReference type="PROSITE" id="PS51157"/>
    </source>
</evidence>
<keyword evidence="5 10" id="KW-0863">Zinc-finger</keyword>
<comment type="pathway">
    <text evidence="2 10">Protein modification; protein ubiquitination.</text>
</comment>
<dbReference type="SMART" id="SM00396">
    <property type="entry name" value="ZnF_UBR1"/>
    <property type="match status" value="1"/>
</dbReference>
<dbReference type="Gene3D" id="3.30.1390.10">
    <property type="match status" value="1"/>
</dbReference>
<evidence type="ECO:0000256" key="6">
    <source>
        <dbReference type="ARBA" id="ARBA00022786"/>
    </source>
</evidence>
<evidence type="ECO:0000256" key="3">
    <source>
        <dbReference type="ARBA" id="ARBA00022679"/>
    </source>
</evidence>